<dbReference type="GO" id="GO:0003677">
    <property type="term" value="F:DNA binding"/>
    <property type="evidence" value="ECO:0007669"/>
    <property type="project" value="UniProtKB-KW"/>
</dbReference>
<dbReference type="Proteomes" id="UP000234456">
    <property type="component" value="Unassembled WGS sequence"/>
</dbReference>
<dbReference type="AlphaFoldDB" id="A0A2N4TTG4"/>
<dbReference type="PANTHER" id="PTHR46797">
    <property type="entry name" value="HTH-TYPE TRANSCRIPTIONAL REGULATOR"/>
    <property type="match status" value="1"/>
</dbReference>
<dbReference type="OrthoDB" id="1097442at2"/>
<gene>
    <name evidence="4" type="ORF">C0Q88_13855</name>
</gene>
<dbReference type="GO" id="GO:0003700">
    <property type="term" value="F:DNA-binding transcription factor activity"/>
    <property type="evidence" value="ECO:0007669"/>
    <property type="project" value="TreeGrafter"/>
</dbReference>
<name>A0A2N4TTG4_RALPI</name>
<dbReference type="PANTHER" id="PTHR46797:SF1">
    <property type="entry name" value="METHYLPHOSPHONATE SYNTHASE"/>
    <property type="match status" value="1"/>
</dbReference>
<feature type="compositionally biased region" description="Basic and acidic residues" evidence="2">
    <location>
        <begin position="1"/>
        <end position="11"/>
    </location>
</feature>
<comment type="caution">
    <text evidence="4">The sequence shown here is derived from an EMBL/GenBank/DDBJ whole genome shotgun (WGS) entry which is preliminary data.</text>
</comment>
<evidence type="ECO:0000256" key="1">
    <source>
        <dbReference type="ARBA" id="ARBA00023125"/>
    </source>
</evidence>
<sequence length="200" mass="21653">MAKQDEDVRQQEDDEASSHAFGARVRKLREAAGLTLEQFSQRSGVSRAMLSKVERGEKSPTIGIAAKIAHSLQTSLTELAGGGAPEGSVVRMRRAERPVFRDPETGFERHIVSPATGGGRVELLYHYLPPGVSTGILPGYPTGAEKQIVVTIGNLVVEFKNAKEYLGPGDSLFFEANVEHGFANQTAEPCAYFMVVSRHA</sequence>
<dbReference type="GO" id="GO:0005829">
    <property type="term" value="C:cytosol"/>
    <property type="evidence" value="ECO:0007669"/>
    <property type="project" value="TreeGrafter"/>
</dbReference>
<evidence type="ECO:0000256" key="2">
    <source>
        <dbReference type="SAM" id="MobiDB-lite"/>
    </source>
</evidence>
<dbReference type="Gene3D" id="2.60.120.10">
    <property type="entry name" value="Jelly Rolls"/>
    <property type="match status" value="1"/>
</dbReference>
<dbReference type="InterPro" id="IPR014710">
    <property type="entry name" value="RmlC-like_jellyroll"/>
</dbReference>
<dbReference type="EMBL" id="PKQE01000002">
    <property type="protein sequence ID" value="PLC42995.1"/>
    <property type="molecule type" value="Genomic_DNA"/>
</dbReference>
<dbReference type="InterPro" id="IPR050807">
    <property type="entry name" value="TransReg_Diox_bact_type"/>
</dbReference>
<dbReference type="InterPro" id="IPR001387">
    <property type="entry name" value="Cro/C1-type_HTH"/>
</dbReference>
<dbReference type="PROSITE" id="PS50943">
    <property type="entry name" value="HTH_CROC1"/>
    <property type="match status" value="1"/>
</dbReference>
<dbReference type="RefSeq" id="WP_102066016.1">
    <property type="nucleotide sequence ID" value="NZ_PKQE01000002.1"/>
</dbReference>
<proteinExistence type="predicted"/>
<dbReference type="InterPro" id="IPR011051">
    <property type="entry name" value="RmlC_Cupin_sf"/>
</dbReference>
<dbReference type="Gene3D" id="1.10.260.40">
    <property type="entry name" value="lambda repressor-like DNA-binding domains"/>
    <property type="match status" value="1"/>
</dbReference>
<dbReference type="SMART" id="SM00530">
    <property type="entry name" value="HTH_XRE"/>
    <property type="match status" value="1"/>
</dbReference>
<accession>A0A2N4TTG4</accession>
<evidence type="ECO:0000259" key="3">
    <source>
        <dbReference type="PROSITE" id="PS50943"/>
    </source>
</evidence>
<dbReference type="Pfam" id="PF01381">
    <property type="entry name" value="HTH_3"/>
    <property type="match status" value="1"/>
</dbReference>
<dbReference type="InterPro" id="IPR010982">
    <property type="entry name" value="Lambda_DNA-bd_dom_sf"/>
</dbReference>
<dbReference type="SUPFAM" id="SSF51182">
    <property type="entry name" value="RmlC-like cupins"/>
    <property type="match status" value="1"/>
</dbReference>
<evidence type="ECO:0000313" key="5">
    <source>
        <dbReference type="Proteomes" id="UP000234456"/>
    </source>
</evidence>
<feature type="region of interest" description="Disordered" evidence="2">
    <location>
        <begin position="1"/>
        <end position="22"/>
    </location>
</feature>
<dbReference type="InterPro" id="IPR013096">
    <property type="entry name" value="Cupin_2"/>
</dbReference>
<feature type="domain" description="HTH cro/C1-type" evidence="3">
    <location>
        <begin position="25"/>
        <end position="79"/>
    </location>
</feature>
<organism evidence="4 5">
    <name type="scientific">Ralstonia pickettii</name>
    <name type="common">Burkholderia pickettii</name>
    <dbReference type="NCBI Taxonomy" id="329"/>
    <lineage>
        <taxon>Bacteria</taxon>
        <taxon>Pseudomonadati</taxon>
        <taxon>Pseudomonadota</taxon>
        <taxon>Betaproteobacteria</taxon>
        <taxon>Burkholderiales</taxon>
        <taxon>Burkholderiaceae</taxon>
        <taxon>Ralstonia</taxon>
    </lineage>
</organism>
<keyword evidence="1" id="KW-0238">DNA-binding</keyword>
<dbReference type="Pfam" id="PF07883">
    <property type="entry name" value="Cupin_2"/>
    <property type="match status" value="1"/>
</dbReference>
<reference evidence="4 5" key="1">
    <citation type="submission" date="2017-12" db="EMBL/GenBank/DDBJ databases">
        <title>Draft genome sequence of Ralstonia pickettii 52.</title>
        <authorList>
            <person name="Zheng B."/>
        </authorList>
    </citation>
    <scope>NUCLEOTIDE SEQUENCE [LARGE SCALE GENOMIC DNA]</scope>
    <source>
        <strain evidence="4 5">52</strain>
    </source>
</reference>
<protein>
    <submittedName>
        <fullName evidence="4">XRE family transcriptional regulator</fullName>
    </submittedName>
</protein>
<dbReference type="CDD" id="cd02209">
    <property type="entry name" value="cupin_XRE_C"/>
    <property type="match status" value="1"/>
</dbReference>
<dbReference type="SUPFAM" id="SSF47413">
    <property type="entry name" value="lambda repressor-like DNA-binding domains"/>
    <property type="match status" value="1"/>
</dbReference>
<dbReference type="CDD" id="cd00093">
    <property type="entry name" value="HTH_XRE"/>
    <property type="match status" value="1"/>
</dbReference>
<evidence type="ECO:0000313" key="4">
    <source>
        <dbReference type="EMBL" id="PLC42995.1"/>
    </source>
</evidence>